<dbReference type="InterPro" id="IPR013830">
    <property type="entry name" value="SGNH_hydro"/>
</dbReference>
<accession>A0A6P2BTF3</accession>
<dbReference type="Proteomes" id="UP000460272">
    <property type="component" value="Unassembled WGS sequence"/>
</dbReference>
<sequence length="226" mass="23900">MKTMTASYSKVLAFGSSTTWGWGGGSGGFSEASADYEGDSYPRQLAALSGWNVLNYGIVGDRVTTATTHDPHPCSVRFATMLADNRDADAVVIWIGENDVSNGSTATQIVNGYKQLIAMANTAGTKTFIATLPGTNYSATAAKEVTRQQVNNWIRQDHGQDGCVEVEGALMGASRRVMASGYVADGMTANPQTGYPHLTPVGYAVVAQTMYLALLNPACPIPPVTY</sequence>
<dbReference type="InterPro" id="IPR036514">
    <property type="entry name" value="SGNH_hydro_sf"/>
</dbReference>
<dbReference type="InterPro" id="IPR053140">
    <property type="entry name" value="GDSL_Rv0518-like"/>
</dbReference>
<reference evidence="2 3" key="1">
    <citation type="submission" date="2018-11" db="EMBL/GenBank/DDBJ databases">
        <title>Trebonia kvetii gen.nov., sp.nov., a novel acidophilic actinobacterium, and proposal of the new actinobacterial family Treboniaceae fam. nov.</title>
        <authorList>
            <person name="Rapoport D."/>
            <person name="Sagova-Mareckova M."/>
            <person name="Sedlacek I."/>
            <person name="Provaznik J."/>
            <person name="Kralova S."/>
            <person name="Pavlinic D."/>
            <person name="Benes V."/>
            <person name="Kopecky J."/>
        </authorList>
    </citation>
    <scope>NUCLEOTIDE SEQUENCE [LARGE SCALE GENOMIC DNA]</scope>
    <source>
        <strain evidence="2 3">15Tr583</strain>
    </source>
</reference>
<dbReference type="SUPFAM" id="SSF52266">
    <property type="entry name" value="SGNH hydrolase"/>
    <property type="match status" value="1"/>
</dbReference>
<evidence type="ECO:0000259" key="1">
    <source>
        <dbReference type="Pfam" id="PF13472"/>
    </source>
</evidence>
<keyword evidence="3" id="KW-1185">Reference proteome</keyword>
<proteinExistence type="predicted"/>
<dbReference type="Pfam" id="PF13472">
    <property type="entry name" value="Lipase_GDSL_2"/>
    <property type="match status" value="1"/>
</dbReference>
<feature type="domain" description="SGNH hydrolase-type esterase" evidence="1">
    <location>
        <begin position="13"/>
        <end position="204"/>
    </location>
</feature>
<comment type="caution">
    <text evidence="2">The sequence shown here is derived from an EMBL/GenBank/DDBJ whole genome shotgun (WGS) entry which is preliminary data.</text>
</comment>
<gene>
    <name evidence="2" type="ORF">EAS64_38410</name>
</gene>
<dbReference type="OrthoDB" id="1828825at2"/>
<dbReference type="EMBL" id="RPFW01000009">
    <property type="protein sequence ID" value="TVZ00493.1"/>
    <property type="molecule type" value="Genomic_DNA"/>
</dbReference>
<protein>
    <recommendedName>
        <fullName evidence="1">SGNH hydrolase-type esterase domain-containing protein</fullName>
    </recommendedName>
</protein>
<evidence type="ECO:0000313" key="2">
    <source>
        <dbReference type="EMBL" id="TVZ00493.1"/>
    </source>
</evidence>
<dbReference type="Gene3D" id="3.40.50.1110">
    <property type="entry name" value="SGNH hydrolase"/>
    <property type="match status" value="1"/>
</dbReference>
<evidence type="ECO:0000313" key="3">
    <source>
        <dbReference type="Proteomes" id="UP000460272"/>
    </source>
</evidence>
<name>A0A6P2BTF3_9ACTN</name>
<organism evidence="2 3">
    <name type="scientific">Trebonia kvetii</name>
    <dbReference type="NCBI Taxonomy" id="2480626"/>
    <lineage>
        <taxon>Bacteria</taxon>
        <taxon>Bacillati</taxon>
        <taxon>Actinomycetota</taxon>
        <taxon>Actinomycetes</taxon>
        <taxon>Streptosporangiales</taxon>
        <taxon>Treboniaceae</taxon>
        <taxon>Trebonia</taxon>
    </lineage>
</organism>
<dbReference type="AlphaFoldDB" id="A0A6P2BTF3"/>
<dbReference type="PANTHER" id="PTHR43784">
    <property type="entry name" value="GDSL-LIKE LIPASE/ACYLHYDROLASE, PUTATIVE (AFU_ORTHOLOGUE AFUA_2G00820)-RELATED"/>
    <property type="match status" value="1"/>
</dbReference>
<dbReference type="PANTHER" id="PTHR43784:SF2">
    <property type="entry name" value="GDSL-LIKE LIPASE_ACYLHYDROLASE, PUTATIVE (AFU_ORTHOLOGUE AFUA_2G00820)-RELATED"/>
    <property type="match status" value="1"/>
</dbReference>